<evidence type="ECO:0000256" key="8">
    <source>
        <dbReference type="SAM" id="Phobius"/>
    </source>
</evidence>
<evidence type="ECO:0000256" key="1">
    <source>
        <dbReference type="ARBA" id="ARBA00004571"/>
    </source>
</evidence>
<proteinExistence type="inferred from homology"/>
<dbReference type="Pfam" id="PF13715">
    <property type="entry name" value="CarbopepD_reg_2"/>
    <property type="match status" value="1"/>
</dbReference>
<keyword evidence="6 7" id="KW-0998">Cell outer membrane</keyword>
<keyword evidence="8" id="KW-1133">Transmembrane helix</keyword>
<evidence type="ECO:0000256" key="6">
    <source>
        <dbReference type="ARBA" id="ARBA00023237"/>
    </source>
</evidence>
<evidence type="ECO:0000256" key="2">
    <source>
        <dbReference type="ARBA" id="ARBA00022448"/>
    </source>
</evidence>
<dbReference type="Pfam" id="PF07715">
    <property type="entry name" value="Plug"/>
    <property type="match status" value="1"/>
</dbReference>
<dbReference type="NCBIfam" id="TIGR04056">
    <property type="entry name" value="OMP_RagA_SusC"/>
    <property type="match status" value="1"/>
</dbReference>
<keyword evidence="3 7" id="KW-1134">Transmembrane beta strand</keyword>
<gene>
    <name evidence="10" type="ORF">SAMN05421739_102336</name>
</gene>
<dbReference type="STRING" id="1436961.SAMN05421739_102336"/>
<dbReference type="InterPro" id="IPR008969">
    <property type="entry name" value="CarboxyPept-like_regulatory"/>
</dbReference>
<protein>
    <submittedName>
        <fullName evidence="10">TonB-linked outer membrane protein, SusC/RagA family</fullName>
    </submittedName>
</protein>
<sequence length="1044" mass="114317">MKQCYGRDGSTLGGNHFQKQRHHMGGISLLVSALFFLLSITTGYAQERRQVEGKVVDEQNEPLIGLTVVVKNTTTGTTTRPDGTFTIAAAPTDVLVFSYIGYETREVTVGNQANISVTMKPDAKSLEEVVVVGYGTQKRADVTGSVATVDTKQLTERPVTSIQNALQGVSPGLTVIQRPGDVGSVGTITVRGRTNLGSPGPMIIIDGIPASDTELAALNPNDIENMSVLKDASAASIYGSRAANGVIVVTTRTGKNTEKTTVGFNANYGFQSPTRLPEYMDAVGYARFYNEAMSNAGKAPAYTEEQIQKFANGSEPDMYPNTNWYDLVLRDAAPQSDINLNISSSGKSTSYYLGASYFNQQSLLPGKDMDRYTVKLNTNTDVFPEILKVGTNISFIRQDYDTEGAGFSWTELNRSLPVTVARHSDSSWGSVSGGSANANTAARNQLRLMEEGGSSWSRNNYLQTAANASLTPLEGLTINGLASLKYSNLMNWSFNSRMDPIVNFITKQPMNASAVAVNQMQENWGRRQEILTQGTASYERTFGDHTGKIMVGASQESNVYRTAFLGRKNFPNDEMTTIGTGSASPENIVSGANSTAETQWAIRSFFGRVNYDFKNKYLFEGSLRADYSSRFHPDQREAVFPSFSAGWRLSEEPFIKNISWIDNLKLRGSWGALGNQDVVPPGNYYSLLKTGYAYNFDGNAVDGAWQETGANALATWEKVYMTDFGIDFSIFRGKLDVVADYYIKNTEGILMQLPVLSTYGLAAPFRNAAETRNKGIELNLVHNGAIGSDFTYTIGANFSKINNEIISLGGVEERINGYWIERVGESVGAFYGYRSEGLFVNEEDVQSHAFQSAATKPGDIKYADINKDGVIDAADRVILGNDVPWMTYGLNLGASYKGFDLNVITYGVADVDTYLESEAAYPFFNGANIKTAYENRWTKENPDPNAHFPRTLISADASHNYNTSSFWLFSGSYFRVRAITLGYNVPESVSSKLGMQSLRVYATSNNPFTIMGDDRLTDYDPEFGSGRGGYPGTKTISFGVNARF</sequence>
<name>A0A1I2RGV7_9BACT</name>
<keyword evidence="11" id="KW-1185">Reference proteome</keyword>
<dbReference type="Proteomes" id="UP000198724">
    <property type="component" value="Unassembled WGS sequence"/>
</dbReference>
<dbReference type="InterPro" id="IPR012910">
    <property type="entry name" value="Plug_dom"/>
</dbReference>
<dbReference type="InterPro" id="IPR036942">
    <property type="entry name" value="Beta-barrel_TonB_sf"/>
</dbReference>
<evidence type="ECO:0000256" key="5">
    <source>
        <dbReference type="ARBA" id="ARBA00023136"/>
    </source>
</evidence>
<dbReference type="InterPro" id="IPR023996">
    <property type="entry name" value="TonB-dep_OMP_SusC/RagA"/>
</dbReference>
<evidence type="ECO:0000313" key="11">
    <source>
        <dbReference type="Proteomes" id="UP000198724"/>
    </source>
</evidence>
<dbReference type="FunFam" id="2.60.40.1120:FF:000003">
    <property type="entry name" value="Outer membrane protein Omp121"/>
    <property type="match status" value="1"/>
</dbReference>
<dbReference type="SUPFAM" id="SSF49464">
    <property type="entry name" value="Carboxypeptidase regulatory domain-like"/>
    <property type="match status" value="1"/>
</dbReference>
<dbReference type="GO" id="GO:0009279">
    <property type="term" value="C:cell outer membrane"/>
    <property type="evidence" value="ECO:0007669"/>
    <property type="project" value="UniProtKB-SubCell"/>
</dbReference>
<dbReference type="RefSeq" id="WP_092099802.1">
    <property type="nucleotide sequence ID" value="NZ_FOOT01000002.1"/>
</dbReference>
<keyword evidence="2 7" id="KW-0813">Transport</keyword>
<dbReference type="Gene3D" id="2.170.130.10">
    <property type="entry name" value="TonB-dependent receptor, plug domain"/>
    <property type="match status" value="1"/>
</dbReference>
<comment type="similarity">
    <text evidence="7">Belongs to the TonB-dependent receptor family.</text>
</comment>
<evidence type="ECO:0000256" key="7">
    <source>
        <dbReference type="PROSITE-ProRule" id="PRU01360"/>
    </source>
</evidence>
<dbReference type="Gene3D" id="2.40.170.20">
    <property type="entry name" value="TonB-dependent receptor, beta-barrel domain"/>
    <property type="match status" value="1"/>
</dbReference>
<dbReference type="OrthoDB" id="9768177at2"/>
<evidence type="ECO:0000259" key="9">
    <source>
        <dbReference type="Pfam" id="PF07715"/>
    </source>
</evidence>
<keyword evidence="4 7" id="KW-0812">Transmembrane</keyword>
<organism evidence="10 11">
    <name type="scientific">Pontibacter chinhatensis</name>
    <dbReference type="NCBI Taxonomy" id="1436961"/>
    <lineage>
        <taxon>Bacteria</taxon>
        <taxon>Pseudomonadati</taxon>
        <taxon>Bacteroidota</taxon>
        <taxon>Cytophagia</taxon>
        <taxon>Cytophagales</taxon>
        <taxon>Hymenobacteraceae</taxon>
        <taxon>Pontibacter</taxon>
    </lineage>
</organism>
<evidence type="ECO:0000313" key="10">
    <source>
        <dbReference type="EMBL" id="SFG37877.1"/>
    </source>
</evidence>
<reference evidence="11" key="1">
    <citation type="submission" date="2016-10" db="EMBL/GenBank/DDBJ databases">
        <authorList>
            <person name="Varghese N."/>
            <person name="Submissions S."/>
        </authorList>
    </citation>
    <scope>NUCLEOTIDE SEQUENCE [LARGE SCALE GENOMIC DNA]</scope>
    <source>
        <strain evidence="11">LP51</strain>
    </source>
</reference>
<feature type="transmembrane region" description="Helical" evidence="8">
    <location>
        <begin position="27"/>
        <end position="45"/>
    </location>
</feature>
<dbReference type="InterPro" id="IPR039426">
    <property type="entry name" value="TonB-dep_rcpt-like"/>
</dbReference>
<dbReference type="PROSITE" id="PS52016">
    <property type="entry name" value="TONB_DEPENDENT_REC_3"/>
    <property type="match status" value="1"/>
</dbReference>
<keyword evidence="5 7" id="KW-0472">Membrane</keyword>
<evidence type="ECO:0000256" key="4">
    <source>
        <dbReference type="ARBA" id="ARBA00022692"/>
    </source>
</evidence>
<dbReference type="AlphaFoldDB" id="A0A1I2RGV7"/>
<dbReference type="EMBL" id="FOOT01000002">
    <property type="protein sequence ID" value="SFG37877.1"/>
    <property type="molecule type" value="Genomic_DNA"/>
</dbReference>
<feature type="domain" description="TonB-dependent receptor plug" evidence="9">
    <location>
        <begin position="140"/>
        <end position="246"/>
    </location>
</feature>
<dbReference type="NCBIfam" id="TIGR04057">
    <property type="entry name" value="SusC_RagA_signa"/>
    <property type="match status" value="1"/>
</dbReference>
<dbReference type="SUPFAM" id="SSF56935">
    <property type="entry name" value="Porins"/>
    <property type="match status" value="1"/>
</dbReference>
<evidence type="ECO:0000256" key="3">
    <source>
        <dbReference type="ARBA" id="ARBA00022452"/>
    </source>
</evidence>
<dbReference type="InterPro" id="IPR023997">
    <property type="entry name" value="TonB-dep_OMP_SusC/RagA_CS"/>
</dbReference>
<dbReference type="Gene3D" id="2.60.40.1120">
    <property type="entry name" value="Carboxypeptidase-like, regulatory domain"/>
    <property type="match status" value="1"/>
</dbReference>
<accession>A0A1I2RGV7</accession>
<comment type="subcellular location">
    <subcellularLocation>
        <location evidence="1 7">Cell outer membrane</location>
        <topology evidence="1 7">Multi-pass membrane protein</topology>
    </subcellularLocation>
</comment>
<dbReference type="InterPro" id="IPR037066">
    <property type="entry name" value="Plug_dom_sf"/>
</dbReference>